<dbReference type="InterPro" id="IPR045344">
    <property type="entry name" value="C-JID"/>
</dbReference>
<name>A0AAD8JS25_TARER</name>
<evidence type="ECO:0000313" key="4">
    <source>
        <dbReference type="EMBL" id="KAK1409582.1"/>
    </source>
</evidence>
<organism evidence="4 5">
    <name type="scientific">Tagetes erecta</name>
    <name type="common">African marigold</name>
    <dbReference type="NCBI Taxonomy" id="13708"/>
    <lineage>
        <taxon>Eukaryota</taxon>
        <taxon>Viridiplantae</taxon>
        <taxon>Streptophyta</taxon>
        <taxon>Embryophyta</taxon>
        <taxon>Tracheophyta</taxon>
        <taxon>Spermatophyta</taxon>
        <taxon>Magnoliopsida</taxon>
        <taxon>eudicotyledons</taxon>
        <taxon>Gunneridae</taxon>
        <taxon>Pentapetalae</taxon>
        <taxon>asterids</taxon>
        <taxon>campanulids</taxon>
        <taxon>Asterales</taxon>
        <taxon>Asteraceae</taxon>
        <taxon>Asteroideae</taxon>
        <taxon>Heliantheae alliance</taxon>
        <taxon>Tageteae</taxon>
        <taxon>Tagetes</taxon>
    </lineage>
</organism>
<evidence type="ECO:0000256" key="2">
    <source>
        <dbReference type="ARBA" id="ARBA00022737"/>
    </source>
</evidence>
<comment type="caution">
    <text evidence="4">The sequence shown here is derived from an EMBL/GenBank/DDBJ whole genome shotgun (WGS) entry which is preliminary data.</text>
</comment>
<dbReference type="AlphaFoldDB" id="A0AAD8JS25"/>
<evidence type="ECO:0000256" key="1">
    <source>
        <dbReference type="ARBA" id="ARBA00022614"/>
    </source>
</evidence>
<accession>A0AAD8JS25</accession>
<dbReference type="Pfam" id="PF20160">
    <property type="entry name" value="C-JID"/>
    <property type="match status" value="1"/>
</dbReference>
<evidence type="ECO:0000259" key="3">
    <source>
        <dbReference type="Pfam" id="PF20160"/>
    </source>
</evidence>
<keyword evidence="1" id="KW-0433">Leucine-rich repeat</keyword>
<evidence type="ECO:0000313" key="5">
    <source>
        <dbReference type="Proteomes" id="UP001229421"/>
    </source>
</evidence>
<dbReference type="EMBL" id="JAUHHV010000010">
    <property type="protein sequence ID" value="KAK1409582.1"/>
    <property type="molecule type" value="Genomic_DNA"/>
</dbReference>
<gene>
    <name evidence="4" type="ORF">QVD17_36109</name>
</gene>
<sequence>MKSLVQKCAAVMHRLSITVPGSQIPDWFGNHRLGNTIKLKLPQNHIIKVTGVALCCRFLPPLKTSSTVLKITFKGSNEENLISRAATEDTQRTKFVWTGYLPLNIIQDLCHSFESEDLLISFEDNVDVCGACVIYKDDIKPVIGTGSWIPDYDDLMMVDHESTSSDDWHHGRWFKPIFFVKSFKIGDPNTVEVWGESEER</sequence>
<keyword evidence="5" id="KW-1185">Reference proteome</keyword>
<protein>
    <recommendedName>
        <fullName evidence="3">C-JID domain-containing protein</fullName>
    </recommendedName>
</protein>
<feature type="domain" description="C-JID" evidence="3">
    <location>
        <begin position="19"/>
        <end position="139"/>
    </location>
</feature>
<keyword evidence="2" id="KW-0677">Repeat</keyword>
<dbReference type="Proteomes" id="UP001229421">
    <property type="component" value="Unassembled WGS sequence"/>
</dbReference>
<proteinExistence type="predicted"/>
<reference evidence="4" key="1">
    <citation type="journal article" date="2023" name="bioRxiv">
        <title>Improved chromosome-level genome assembly for marigold (Tagetes erecta).</title>
        <authorList>
            <person name="Jiang F."/>
            <person name="Yuan L."/>
            <person name="Wang S."/>
            <person name="Wang H."/>
            <person name="Xu D."/>
            <person name="Wang A."/>
            <person name="Fan W."/>
        </authorList>
    </citation>
    <scope>NUCLEOTIDE SEQUENCE</scope>
    <source>
        <strain evidence="4">WSJ</strain>
        <tissue evidence="4">Leaf</tissue>
    </source>
</reference>